<keyword evidence="1" id="KW-0812">Transmembrane</keyword>
<reference evidence="2 3" key="1">
    <citation type="journal article" date="2019" name="Nat. Ecol. Evol.">
        <title>Megaphylogeny resolves global patterns of mushroom evolution.</title>
        <authorList>
            <person name="Varga T."/>
            <person name="Krizsan K."/>
            <person name="Foldi C."/>
            <person name="Dima B."/>
            <person name="Sanchez-Garcia M."/>
            <person name="Sanchez-Ramirez S."/>
            <person name="Szollosi G.J."/>
            <person name="Szarkandi J.G."/>
            <person name="Papp V."/>
            <person name="Albert L."/>
            <person name="Andreopoulos W."/>
            <person name="Angelini C."/>
            <person name="Antonin V."/>
            <person name="Barry K.W."/>
            <person name="Bougher N.L."/>
            <person name="Buchanan P."/>
            <person name="Buyck B."/>
            <person name="Bense V."/>
            <person name="Catcheside P."/>
            <person name="Chovatia M."/>
            <person name="Cooper J."/>
            <person name="Damon W."/>
            <person name="Desjardin D."/>
            <person name="Finy P."/>
            <person name="Geml J."/>
            <person name="Haridas S."/>
            <person name="Hughes K."/>
            <person name="Justo A."/>
            <person name="Karasinski D."/>
            <person name="Kautmanova I."/>
            <person name="Kiss B."/>
            <person name="Kocsube S."/>
            <person name="Kotiranta H."/>
            <person name="LaButti K.M."/>
            <person name="Lechner B.E."/>
            <person name="Liimatainen K."/>
            <person name="Lipzen A."/>
            <person name="Lukacs Z."/>
            <person name="Mihaltcheva S."/>
            <person name="Morgado L.N."/>
            <person name="Niskanen T."/>
            <person name="Noordeloos M.E."/>
            <person name="Ohm R.A."/>
            <person name="Ortiz-Santana B."/>
            <person name="Ovrebo C."/>
            <person name="Racz N."/>
            <person name="Riley R."/>
            <person name="Savchenko A."/>
            <person name="Shiryaev A."/>
            <person name="Soop K."/>
            <person name="Spirin V."/>
            <person name="Szebenyi C."/>
            <person name="Tomsovsky M."/>
            <person name="Tulloss R.E."/>
            <person name="Uehling J."/>
            <person name="Grigoriev I.V."/>
            <person name="Vagvolgyi C."/>
            <person name="Papp T."/>
            <person name="Martin F.M."/>
            <person name="Miettinen O."/>
            <person name="Hibbett D.S."/>
            <person name="Nagy L.G."/>
        </authorList>
    </citation>
    <scope>NUCLEOTIDE SEQUENCE [LARGE SCALE GENOMIC DNA]</scope>
    <source>
        <strain evidence="2 3">CBS 166.37</strain>
    </source>
</reference>
<dbReference type="AlphaFoldDB" id="A0A5C3LW79"/>
<keyword evidence="1" id="KW-0472">Membrane</keyword>
<gene>
    <name evidence="2" type="ORF">BDQ12DRAFT_215056</name>
</gene>
<evidence type="ECO:0000313" key="2">
    <source>
        <dbReference type="EMBL" id="TFK37260.1"/>
    </source>
</evidence>
<protein>
    <submittedName>
        <fullName evidence="2">Uncharacterized protein</fullName>
    </submittedName>
</protein>
<evidence type="ECO:0000256" key="1">
    <source>
        <dbReference type="SAM" id="Phobius"/>
    </source>
</evidence>
<proteinExistence type="predicted"/>
<accession>A0A5C3LW79</accession>
<dbReference type="Proteomes" id="UP000308652">
    <property type="component" value="Unassembled WGS sequence"/>
</dbReference>
<feature type="transmembrane region" description="Helical" evidence="1">
    <location>
        <begin position="12"/>
        <end position="35"/>
    </location>
</feature>
<name>A0A5C3LW79_9AGAR</name>
<organism evidence="2 3">
    <name type="scientific">Crucibulum laeve</name>
    <dbReference type="NCBI Taxonomy" id="68775"/>
    <lineage>
        <taxon>Eukaryota</taxon>
        <taxon>Fungi</taxon>
        <taxon>Dikarya</taxon>
        <taxon>Basidiomycota</taxon>
        <taxon>Agaricomycotina</taxon>
        <taxon>Agaricomycetes</taxon>
        <taxon>Agaricomycetidae</taxon>
        <taxon>Agaricales</taxon>
        <taxon>Agaricineae</taxon>
        <taxon>Nidulariaceae</taxon>
        <taxon>Crucibulum</taxon>
    </lineage>
</organism>
<sequence length="67" mass="7613">MFENHTNVSISIYGFVSFLCLLLSLSLLSSSKALVRTSGSGGYRPRVVVMEFSVQHRWIHQKRRPST</sequence>
<evidence type="ECO:0000313" key="3">
    <source>
        <dbReference type="Proteomes" id="UP000308652"/>
    </source>
</evidence>
<keyword evidence="1" id="KW-1133">Transmembrane helix</keyword>
<dbReference type="EMBL" id="ML213609">
    <property type="protein sequence ID" value="TFK37260.1"/>
    <property type="molecule type" value="Genomic_DNA"/>
</dbReference>
<keyword evidence="3" id="KW-1185">Reference proteome</keyword>